<sequence length="232" mass="26214">MLECKNLSCTRNNKTLFKNLSFNAEPQSKILITGQNGSGKTTLIRSLCGLLPPTSGNIKYYDNDIYENPKLYTSAMAYIGHKNACKDNLTVMQNIEYWAGVRNTRELIIAAVCCLQLQPVLNIRYSELSSGWRRRVALARLLVSNANIWFIDEPFCNLDNTAYDLVINLIKIHSEQNDPDLEVQIIDGTIIRAHACTAEYKKDSGAQEALGRSKDGLQLLLIKKMILHRLKH</sequence>
<dbReference type="SMART" id="SM00382">
    <property type="entry name" value="AAA"/>
    <property type="match status" value="1"/>
</dbReference>
<dbReference type="InterPro" id="IPR005895">
    <property type="entry name" value="ABC_transptr_haem_export_CcmA"/>
</dbReference>
<dbReference type="PROSITE" id="PS00211">
    <property type="entry name" value="ABC_TRANSPORTER_1"/>
    <property type="match status" value="1"/>
</dbReference>
<keyword evidence="8" id="KW-0378">Hydrolase</keyword>
<dbReference type="PROSITE" id="PS50893">
    <property type="entry name" value="ABC_TRANSPORTER_2"/>
    <property type="match status" value="1"/>
</dbReference>
<dbReference type="Pfam" id="PF00005">
    <property type="entry name" value="ABC_tran"/>
    <property type="match status" value="1"/>
</dbReference>
<evidence type="ECO:0000256" key="3">
    <source>
        <dbReference type="ARBA" id="ARBA00022748"/>
    </source>
</evidence>
<keyword evidence="9" id="KW-1185">Reference proteome</keyword>
<dbReference type="Gene3D" id="3.40.50.300">
    <property type="entry name" value="P-loop containing nucleotide triphosphate hydrolases"/>
    <property type="match status" value="1"/>
</dbReference>
<dbReference type="InterPro" id="IPR027417">
    <property type="entry name" value="P-loop_NTPase"/>
</dbReference>
<dbReference type="InterPro" id="IPR003593">
    <property type="entry name" value="AAA+_ATPase"/>
</dbReference>
<dbReference type="NCBIfam" id="TIGR01189">
    <property type="entry name" value="ccmA"/>
    <property type="match status" value="1"/>
</dbReference>
<evidence type="ECO:0000313" key="8">
    <source>
        <dbReference type="EMBL" id="VVC27488.1"/>
    </source>
</evidence>
<dbReference type="GO" id="GO:0016887">
    <property type="term" value="F:ATP hydrolysis activity"/>
    <property type="evidence" value="ECO:0007669"/>
    <property type="project" value="InterPro"/>
</dbReference>
<feature type="domain" description="ABC transporter" evidence="7">
    <location>
        <begin position="2"/>
        <end position="229"/>
    </location>
</feature>
<dbReference type="AlphaFoldDB" id="A0A5E4M9H6"/>
<evidence type="ECO:0000256" key="1">
    <source>
        <dbReference type="ARBA" id="ARBA00022448"/>
    </source>
</evidence>
<keyword evidence="1" id="KW-0813">Transport</keyword>
<dbReference type="GO" id="GO:0017004">
    <property type="term" value="P:cytochrome complex assembly"/>
    <property type="evidence" value="ECO:0007669"/>
    <property type="project" value="UniProtKB-KW"/>
</dbReference>
<dbReference type="PANTHER" id="PTHR43499">
    <property type="entry name" value="ABC TRANSPORTER I FAMILY MEMBER 1"/>
    <property type="match status" value="1"/>
</dbReference>
<keyword evidence="4" id="KW-0067">ATP-binding</keyword>
<evidence type="ECO:0000256" key="5">
    <source>
        <dbReference type="ARBA" id="ARBA00022967"/>
    </source>
</evidence>
<dbReference type="InterPro" id="IPR017871">
    <property type="entry name" value="ABC_transporter-like_CS"/>
</dbReference>
<organism evidence="8 9">
    <name type="scientific">Cinara cedri</name>
    <dbReference type="NCBI Taxonomy" id="506608"/>
    <lineage>
        <taxon>Eukaryota</taxon>
        <taxon>Metazoa</taxon>
        <taxon>Ecdysozoa</taxon>
        <taxon>Arthropoda</taxon>
        <taxon>Hexapoda</taxon>
        <taxon>Insecta</taxon>
        <taxon>Pterygota</taxon>
        <taxon>Neoptera</taxon>
        <taxon>Paraneoptera</taxon>
        <taxon>Hemiptera</taxon>
        <taxon>Sternorrhyncha</taxon>
        <taxon>Aphidomorpha</taxon>
        <taxon>Aphidoidea</taxon>
        <taxon>Aphididae</taxon>
        <taxon>Lachninae</taxon>
        <taxon>Cinara</taxon>
    </lineage>
</organism>
<gene>
    <name evidence="8" type="ORF">CINCED_3A017611</name>
</gene>
<evidence type="ECO:0000256" key="4">
    <source>
        <dbReference type="ARBA" id="ARBA00022840"/>
    </source>
</evidence>
<keyword evidence="2" id="KW-0547">Nucleotide-binding</keyword>
<evidence type="ECO:0000259" key="7">
    <source>
        <dbReference type="PROSITE" id="PS50893"/>
    </source>
</evidence>
<dbReference type="OrthoDB" id="10263751at2759"/>
<proteinExistence type="predicted"/>
<keyword evidence="3" id="KW-0201">Cytochrome c-type biogenesis</keyword>
<name>A0A5E4M9H6_9HEMI</name>
<evidence type="ECO:0000256" key="6">
    <source>
        <dbReference type="ARBA" id="ARBA00023136"/>
    </source>
</evidence>
<dbReference type="PANTHER" id="PTHR43499:SF1">
    <property type="entry name" value="ABC TRANSPORTER I FAMILY MEMBER 1"/>
    <property type="match status" value="1"/>
</dbReference>
<dbReference type="EMBL" id="CABPRJ010000135">
    <property type="protein sequence ID" value="VVC27488.1"/>
    <property type="molecule type" value="Genomic_DNA"/>
</dbReference>
<keyword evidence="5" id="KW-1278">Translocase</keyword>
<accession>A0A5E4M9H6</accession>
<dbReference type="GO" id="GO:0022857">
    <property type="term" value="F:transmembrane transporter activity"/>
    <property type="evidence" value="ECO:0007669"/>
    <property type="project" value="InterPro"/>
</dbReference>
<dbReference type="GO" id="GO:0005524">
    <property type="term" value="F:ATP binding"/>
    <property type="evidence" value="ECO:0007669"/>
    <property type="project" value="UniProtKB-KW"/>
</dbReference>
<dbReference type="InterPro" id="IPR003439">
    <property type="entry name" value="ABC_transporter-like_ATP-bd"/>
</dbReference>
<protein>
    <submittedName>
        <fullName evidence="8">ABC transporter-like,P-loop containing nucleoside triphosphate hydrolase,AAA+ ATPase domain,ABC</fullName>
    </submittedName>
</protein>
<reference evidence="8 9" key="1">
    <citation type="submission" date="2019-08" db="EMBL/GenBank/DDBJ databases">
        <authorList>
            <person name="Alioto T."/>
            <person name="Alioto T."/>
            <person name="Gomez Garrido J."/>
        </authorList>
    </citation>
    <scope>NUCLEOTIDE SEQUENCE [LARGE SCALE GENOMIC DNA]</scope>
</reference>
<dbReference type="SUPFAM" id="SSF52540">
    <property type="entry name" value="P-loop containing nucleoside triphosphate hydrolases"/>
    <property type="match status" value="1"/>
</dbReference>
<dbReference type="Proteomes" id="UP000325440">
    <property type="component" value="Unassembled WGS sequence"/>
</dbReference>
<evidence type="ECO:0000256" key="2">
    <source>
        <dbReference type="ARBA" id="ARBA00022741"/>
    </source>
</evidence>
<evidence type="ECO:0000313" key="9">
    <source>
        <dbReference type="Proteomes" id="UP000325440"/>
    </source>
</evidence>
<keyword evidence="6" id="KW-0472">Membrane</keyword>